<dbReference type="Gene3D" id="3.40.630.30">
    <property type="match status" value="1"/>
</dbReference>
<keyword evidence="2" id="KW-0808">Transferase</keyword>
<dbReference type="CDD" id="cd04301">
    <property type="entry name" value="NAT_SF"/>
    <property type="match status" value="1"/>
</dbReference>
<evidence type="ECO:0000313" key="2">
    <source>
        <dbReference type="EMBL" id="OEH91707.1"/>
    </source>
</evidence>
<organism evidence="2 3">
    <name type="scientific">Bacillus solimangrovi</name>
    <dbReference type="NCBI Taxonomy" id="1305675"/>
    <lineage>
        <taxon>Bacteria</taxon>
        <taxon>Bacillati</taxon>
        <taxon>Bacillota</taxon>
        <taxon>Bacilli</taxon>
        <taxon>Bacillales</taxon>
        <taxon>Bacillaceae</taxon>
        <taxon>Bacillus</taxon>
    </lineage>
</organism>
<dbReference type="InterPro" id="IPR016181">
    <property type="entry name" value="Acyl_CoA_acyltransferase"/>
</dbReference>
<sequence length="151" mass="17377">MNNIREALFEDAYALSDIALRSKAHWDYSEDFIEACREDLTITGQYIRQNDVYILDGVEGIIGFFTFERGESNSLDFFYINPDFIGKGFGKTLWEYMIKKAQELDINSFTIDSDPNAKGFYERMGAKQIGETPSTVFKGRMLPLMKYTVQA</sequence>
<dbReference type="STRING" id="1305675.BFG57_18030"/>
<dbReference type="GO" id="GO:0016747">
    <property type="term" value="F:acyltransferase activity, transferring groups other than amino-acyl groups"/>
    <property type="evidence" value="ECO:0007669"/>
    <property type="project" value="InterPro"/>
</dbReference>
<evidence type="ECO:0000313" key="3">
    <source>
        <dbReference type="Proteomes" id="UP000095209"/>
    </source>
</evidence>
<dbReference type="RefSeq" id="WP_069718276.1">
    <property type="nucleotide sequence ID" value="NZ_MJEH01000051.1"/>
</dbReference>
<dbReference type="PROSITE" id="PS51186">
    <property type="entry name" value="GNAT"/>
    <property type="match status" value="1"/>
</dbReference>
<feature type="domain" description="N-acetyltransferase" evidence="1">
    <location>
        <begin position="2"/>
        <end position="150"/>
    </location>
</feature>
<reference evidence="2 3" key="1">
    <citation type="submission" date="2016-08" db="EMBL/GenBank/DDBJ databases">
        <title>Genome of Bacillus solimangrovi GH2-4.</title>
        <authorList>
            <person name="Lim S."/>
            <person name="Kim B.-C."/>
        </authorList>
    </citation>
    <scope>NUCLEOTIDE SEQUENCE [LARGE SCALE GENOMIC DNA]</scope>
    <source>
        <strain evidence="2 3">GH2-4</strain>
    </source>
</reference>
<dbReference type="SUPFAM" id="SSF55729">
    <property type="entry name" value="Acyl-CoA N-acyltransferases (Nat)"/>
    <property type="match status" value="1"/>
</dbReference>
<evidence type="ECO:0000259" key="1">
    <source>
        <dbReference type="PROSITE" id="PS51186"/>
    </source>
</evidence>
<dbReference type="AlphaFoldDB" id="A0A1E5LCA8"/>
<dbReference type="EMBL" id="MJEH01000051">
    <property type="protein sequence ID" value="OEH91707.1"/>
    <property type="molecule type" value="Genomic_DNA"/>
</dbReference>
<comment type="caution">
    <text evidence="2">The sequence shown here is derived from an EMBL/GenBank/DDBJ whole genome shotgun (WGS) entry which is preliminary data.</text>
</comment>
<dbReference type="OrthoDB" id="9800797at2"/>
<keyword evidence="3" id="KW-1185">Reference proteome</keyword>
<protein>
    <submittedName>
        <fullName evidence="2">GNAT family N-acetyltransferase</fullName>
    </submittedName>
</protein>
<accession>A0A1E5LCA8</accession>
<proteinExistence type="predicted"/>
<dbReference type="Pfam" id="PF13673">
    <property type="entry name" value="Acetyltransf_10"/>
    <property type="match status" value="1"/>
</dbReference>
<name>A0A1E5LCA8_9BACI</name>
<gene>
    <name evidence="2" type="ORF">BFG57_18030</name>
</gene>
<dbReference type="Proteomes" id="UP000095209">
    <property type="component" value="Unassembled WGS sequence"/>
</dbReference>
<dbReference type="InterPro" id="IPR000182">
    <property type="entry name" value="GNAT_dom"/>
</dbReference>